<keyword evidence="7" id="KW-1185">Reference proteome</keyword>
<evidence type="ECO:0000256" key="1">
    <source>
        <dbReference type="ARBA" id="ARBA00001933"/>
    </source>
</evidence>
<evidence type="ECO:0000313" key="6">
    <source>
        <dbReference type="EMBL" id="GJM63881.1"/>
    </source>
</evidence>
<comment type="cofactor">
    <cofactor evidence="1">
        <name>pyridoxal 5'-phosphate</name>
        <dbReference type="ChEBI" id="CHEBI:597326"/>
    </cofactor>
</comment>
<dbReference type="RefSeq" id="WP_338238979.1">
    <property type="nucleotide sequence ID" value="NZ_BQKE01000003.1"/>
</dbReference>
<comment type="caution">
    <text evidence="6">The sequence shown here is derived from an EMBL/GenBank/DDBJ whole genome shotgun (WGS) entry which is preliminary data.</text>
</comment>
<reference evidence="6 7" key="1">
    <citation type="submission" date="2021-12" db="EMBL/GenBank/DDBJ databases">
        <title>Genome sequencing of bacteria with rrn-lacking chromosome and rrn-plasmid.</title>
        <authorList>
            <person name="Anda M."/>
            <person name="Iwasaki W."/>
        </authorList>
    </citation>
    <scope>NUCLEOTIDE SEQUENCE [LARGE SCALE GENOMIC DNA]</scope>
    <source>
        <strain evidence="6 7">NBRC 15940</strain>
    </source>
</reference>
<keyword evidence="2 6" id="KW-0032">Aminotransferase</keyword>
<evidence type="ECO:0000256" key="2">
    <source>
        <dbReference type="ARBA" id="ARBA00022576"/>
    </source>
</evidence>
<keyword evidence="4 5" id="KW-0663">Pyridoxal phosphate</keyword>
<dbReference type="FunFam" id="3.40.640.10:FF:000004">
    <property type="entry name" value="Acetylornithine aminotransferase"/>
    <property type="match status" value="1"/>
</dbReference>
<evidence type="ECO:0000256" key="5">
    <source>
        <dbReference type="RuleBase" id="RU003560"/>
    </source>
</evidence>
<comment type="similarity">
    <text evidence="5">Belongs to the class-III pyridoxal-phosphate-dependent aminotransferase family.</text>
</comment>
<gene>
    <name evidence="6" type="primary">argD_2</name>
    <name evidence="6" type="ORF">PEDI_44330</name>
</gene>
<organism evidence="6 7">
    <name type="scientific">Persicobacter diffluens</name>
    <dbReference type="NCBI Taxonomy" id="981"/>
    <lineage>
        <taxon>Bacteria</taxon>
        <taxon>Pseudomonadati</taxon>
        <taxon>Bacteroidota</taxon>
        <taxon>Cytophagia</taxon>
        <taxon>Cytophagales</taxon>
        <taxon>Persicobacteraceae</taxon>
        <taxon>Persicobacter</taxon>
    </lineage>
</organism>
<sequence>MNLFDVYPLMPVTLTHGEMCRVFDENNNPYYDLYGGHAVISIGHNHPHYLSRLQDQMRKIGYYSNSVQIPIQKEVANKLGALSGYPDYALFFCNSGAEAVENALKLASFHTGKAGIISFKKGFHGRTSGAVAVTDNPKIQAPFNQGHQVEILEPEQLGTVEDVLKKGETAAVIIEGIRGVGGIYVPSPEFLHGLRALCDEYGALLILDEIQSGFGRSGKFFAHQHQGVQADIITMAKGMGNGFPVGGILISPKIEASYGLLGTTFGGNHLACAATLAVLEVIEEEELIPYVAEVGAEWKKQIEAIPAVQSVEGLGFMLGVNFDFPIKDMRKSLAMEHHILTGVSANPNQIRLLPTLNLGKQSMDIFVEKLQTVLLEMQLI</sequence>
<name>A0AAN5AP14_9BACT</name>
<protein>
    <submittedName>
        <fullName evidence="6">Acetylornithine aminotransferase</fullName>
    </submittedName>
</protein>
<dbReference type="EMBL" id="BQKE01000003">
    <property type="protein sequence ID" value="GJM63881.1"/>
    <property type="molecule type" value="Genomic_DNA"/>
</dbReference>
<evidence type="ECO:0000256" key="4">
    <source>
        <dbReference type="ARBA" id="ARBA00022898"/>
    </source>
</evidence>
<dbReference type="InterPro" id="IPR050103">
    <property type="entry name" value="Class-III_PLP-dep_AT"/>
</dbReference>
<dbReference type="Gene3D" id="3.90.1150.10">
    <property type="entry name" value="Aspartate Aminotransferase, domain 1"/>
    <property type="match status" value="1"/>
</dbReference>
<dbReference type="Pfam" id="PF00202">
    <property type="entry name" value="Aminotran_3"/>
    <property type="match status" value="1"/>
</dbReference>
<dbReference type="InterPro" id="IPR005814">
    <property type="entry name" value="Aminotrans_3"/>
</dbReference>
<dbReference type="Proteomes" id="UP001310022">
    <property type="component" value="Unassembled WGS sequence"/>
</dbReference>
<dbReference type="InterPro" id="IPR015422">
    <property type="entry name" value="PyrdxlP-dep_Trfase_small"/>
</dbReference>
<dbReference type="InterPro" id="IPR015421">
    <property type="entry name" value="PyrdxlP-dep_Trfase_major"/>
</dbReference>
<proteinExistence type="inferred from homology"/>
<dbReference type="PANTHER" id="PTHR11986:SF79">
    <property type="entry name" value="ACETYLORNITHINE AMINOTRANSFERASE, MITOCHONDRIAL"/>
    <property type="match status" value="1"/>
</dbReference>
<dbReference type="PANTHER" id="PTHR11986">
    <property type="entry name" value="AMINOTRANSFERASE CLASS III"/>
    <property type="match status" value="1"/>
</dbReference>
<dbReference type="Gene3D" id="3.40.640.10">
    <property type="entry name" value="Type I PLP-dependent aspartate aminotransferase-like (Major domain)"/>
    <property type="match status" value="1"/>
</dbReference>
<dbReference type="InterPro" id="IPR015424">
    <property type="entry name" value="PyrdxlP-dep_Trfase"/>
</dbReference>
<dbReference type="CDD" id="cd00610">
    <property type="entry name" value="OAT_like"/>
    <property type="match status" value="1"/>
</dbReference>
<accession>A0AAN5AP14</accession>
<dbReference type="GO" id="GO:0030170">
    <property type="term" value="F:pyridoxal phosphate binding"/>
    <property type="evidence" value="ECO:0007669"/>
    <property type="project" value="InterPro"/>
</dbReference>
<keyword evidence="3" id="KW-0808">Transferase</keyword>
<dbReference type="GO" id="GO:0042802">
    <property type="term" value="F:identical protein binding"/>
    <property type="evidence" value="ECO:0007669"/>
    <property type="project" value="TreeGrafter"/>
</dbReference>
<dbReference type="GO" id="GO:0008483">
    <property type="term" value="F:transaminase activity"/>
    <property type="evidence" value="ECO:0007669"/>
    <property type="project" value="UniProtKB-KW"/>
</dbReference>
<evidence type="ECO:0000313" key="7">
    <source>
        <dbReference type="Proteomes" id="UP001310022"/>
    </source>
</evidence>
<dbReference type="AlphaFoldDB" id="A0AAN5AP14"/>
<evidence type="ECO:0000256" key="3">
    <source>
        <dbReference type="ARBA" id="ARBA00022679"/>
    </source>
</evidence>
<dbReference type="InterPro" id="IPR049704">
    <property type="entry name" value="Aminotrans_3_PPA_site"/>
</dbReference>
<dbReference type="PIRSF" id="PIRSF000521">
    <property type="entry name" value="Transaminase_4ab_Lys_Orn"/>
    <property type="match status" value="1"/>
</dbReference>
<dbReference type="PROSITE" id="PS00600">
    <property type="entry name" value="AA_TRANSFER_CLASS_3"/>
    <property type="match status" value="1"/>
</dbReference>
<dbReference type="SUPFAM" id="SSF53383">
    <property type="entry name" value="PLP-dependent transferases"/>
    <property type="match status" value="1"/>
</dbReference>